<evidence type="ECO:0000256" key="3">
    <source>
        <dbReference type="ARBA" id="ARBA00022989"/>
    </source>
</evidence>
<dbReference type="GO" id="GO:0016020">
    <property type="term" value="C:membrane"/>
    <property type="evidence" value="ECO:0007669"/>
    <property type="project" value="UniProtKB-SubCell"/>
</dbReference>
<dbReference type="InterPro" id="IPR058625">
    <property type="entry name" value="MdtA-like_BSH"/>
</dbReference>
<dbReference type="SUPFAM" id="SSF111369">
    <property type="entry name" value="HlyD-like secretion proteins"/>
    <property type="match status" value="2"/>
</dbReference>
<feature type="domain" description="Multidrug resistance protein MdtA-like barrel-sandwich hybrid" evidence="6">
    <location>
        <begin position="50"/>
        <end position="240"/>
    </location>
</feature>
<feature type="domain" description="CusB-like beta-barrel" evidence="7">
    <location>
        <begin position="250"/>
        <end position="289"/>
    </location>
</feature>
<reference evidence="8" key="1">
    <citation type="submission" date="2020-08" db="EMBL/GenBank/DDBJ databases">
        <title>Genomic Encyclopedia of Type Strains, Phase IV (KMG-IV): sequencing the most valuable type-strain genomes for metagenomic binning, comparative biology and taxonomic classification.</title>
        <authorList>
            <person name="Goeker M."/>
        </authorList>
    </citation>
    <scope>NUCLEOTIDE SEQUENCE [LARGE SCALE GENOMIC DNA]</scope>
    <source>
        <strain evidence="8">DSM 105720</strain>
    </source>
</reference>
<comment type="caution">
    <text evidence="8">The sequence shown here is derived from an EMBL/GenBank/DDBJ whole genome shotgun (WGS) entry which is preliminary data.</text>
</comment>
<dbReference type="Gene3D" id="2.40.30.170">
    <property type="match status" value="1"/>
</dbReference>
<dbReference type="Proteomes" id="UP000560658">
    <property type="component" value="Unassembled WGS sequence"/>
</dbReference>
<organism evidence="8 9">
    <name type="scientific">Bacteroides reticulotermitis</name>
    <dbReference type="NCBI Taxonomy" id="1133319"/>
    <lineage>
        <taxon>Bacteria</taxon>
        <taxon>Pseudomonadati</taxon>
        <taxon>Bacteroidota</taxon>
        <taxon>Bacteroidia</taxon>
        <taxon>Bacteroidales</taxon>
        <taxon>Bacteroidaceae</taxon>
        <taxon>Bacteroides</taxon>
    </lineage>
</organism>
<dbReference type="Gene3D" id="2.40.50.100">
    <property type="match status" value="1"/>
</dbReference>
<name>A0A840D5C3_9BACE</name>
<evidence type="ECO:0000259" key="6">
    <source>
        <dbReference type="Pfam" id="PF25917"/>
    </source>
</evidence>
<gene>
    <name evidence="8" type="ORF">GGR06_001345</name>
</gene>
<evidence type="ECO:0000313" key="9">
    <source>
        <dbReference type="Proteomes" id="UP000560658"/>
    </source>
</evidence>
<keyword evidence="3 5" id="KW-1133">Transmembrane helix</keyword>
<protein>
    <submittedName>
        <fullName evidence="8">Membrane fusion protein (Multidrug efflux system)</fullName>
    </submittedName>
</protein>
<evidence type="ECO:0000256" key="1">
    <source>
        <dbReference type="ARBA" id="ARBA00004167"/>
    </source>
</evidence>
<dbReference type="Pfam" id="PF25954">
    <property type="entry name" value="Beta-barrel_RND_2"/>
    <property type="match status" value="1"/>
</dbReference>
<dbReference type="InterPro" id="IPR050739">
    <property type="entry name" value="MFP"/>
</dbReference>
<keyword evidence="9" id="KW-1185">Reference proteome</keyword>
<evidence type="ECO:0000256" key="5">
    <source>
        <dbReference type="SAM" id="Phobius"/>
    </source>
</evidence>
<sequence>MSQRKKHRKYIINGIVVLIVIAISVYVSIYSLHLGRVEYTDNAQVKRLIVPVHCRVKGYVREICFDEYQPVSKGDTLAIIEDMEYRLEVAQAEANFQQVRADKSAVYTSLQTARNNISVSDASVEEVRVKMENAVTEYNRYHALFAKGAVTREQYEAIKTNRDVAQAHYDMLVHQKRSVVLVKDEHGHQVSQSEALLELSEAHLEMAKLNLSYTVIKAPCDGVTGRKNVQTGQFMQAGDILVDLVDKHDIWVTAYYKESQITRINDGQTVDVKVDACPGVVFKGKVKSISDATGASFSLIPQDNSTGNFVKVQQRIPVRIEFIEENNPVDMQRLRAGMNVECLVNY</sequence>
<dbReference type="PANTHER" id="PTHR30386">
    <property type="entry name" value="MEMBRANE FUSION SUBUNIT OF EMRAB-TOLC MULTIDRUG EFFLUX PUMP"/>
    <property type="match status" value="1"/>
</dbReference>
<keyword evidence="4 5" id="KW-0472">Membrane</keyword>
<proteinExistence type="predicted"/>
<dbReference type="GO" id="GO:0055085">
    <property type="term" value="P:transmembrane transport"/>
    <property type="evidence" value="ECO:0007669"/>
    <property type="project" value="InterPro"/>
</dbReference>
<comment type="subcellular location">
    <subcellularLocation>
        <location evidence="1">Membrane</location>
        <topology evidence="1">Single-pass membrane protein</topology>
    </subcellularLocation>
</comment>
<dbReference type="EMBL" id="JACIER010000004">
    <property type="protein sequence ID" value="MBB4043563.1"/>
    <property type="molecule type" value="Genomic_DNA"/>
</dbReference>
<accession>A0A840D5C3</accession>
<feature type="transmembrane region" description="Helical" evidence="5">
    <location>
        <begin position="12"/>
        <end position="32"/>
    </location>
</feature>
<dbReference type="AlphaFoldDB" id="A0A840D5C3"/>
<keyword evidence="2 5" id="KW-0812">Transmembrane</keyword>
<dbReference type="Gene3D" id="1.10.287.470">
    <property type="entry name" value="Helix hairpin bin"/>
    <property type="match status" value="1"/>
</dbReference>
<evidence type="ECO:0000256" key="2">
    <source>
        <dbReference type="ARBA" id="ARBA00022692"/>
    </source>
</evidence>
<evidence type="ECO:0000259" key="7">
    <source>
        <dbReference type="Pfam" id="PF25954"/>
    </source>
</evidence>
<dbReference type="RefSeq" id="WP_044161906.1">
    <property type="nucleotide sequence ID" value="NZ_JACIER010000004.1"/>
</dbReference>
<dbReference type="InterPro" id="IPR058792">
    <property type="entry name" value="Beta-barrel_RND_2"/>
</dbReference>
<evidence type="ECO:0000256" key="4">
    <source>
        <dbReference type="ARBA" id="ARBA00023136"/>
    </source>
</evidence>
<dbReference type="Pfam" id="PF25917">
    <property type="entry name" value="BSH_RND"/>
    <property type="match status" value="1"/>
</dbReference>
<dbReference type="PANTHER" id="PTHR30386:SF26">
    <property type="entry name" value="TRANSPORT PROTEIN COMB"/>
    <property type="match status" value="1"/>
</dbReference>
<evidence type="ECO:0000313" key="8">
    <source>
        <dbReference type="EMBL" id="MBB4043563.1"/>
    </source>
</evidence>